<dbReference type="PROSITE" id="PS00299">
    <property type="entry name" value="UBIQUITIN_1"/>
    <property type="match status" value="1"/>
</dbReference>
<dbReference type="Proteomes" id="UP000762676">
    <property type="component" value="Unassembled WGS sequence"/>
</dbReference>
<dbReference type="PRINTS" id="PR00348">
    <property type="entry name" value="UBIQUITIN"/>
</dbReference>
<dbReference type="Pfam" id="PF00240">
    <property type="entry name" value="ubiquitin"/>
    <property type="match status" value="1"/>
</dbReference>
<evidence type="ECO:0000256" key="3">
    <source>
        <dbReference type="SAM" id="MobiDB-lite"/>
    </source>
</evidence>
<dbReference type="InterPro" id="IPR047154">
    <property type="entry name" value="UBL4A-like"/>
</dbReference>
<dbReference type="InterPro" id="IPR019954">
    <property type="entry name" value="Ubiquitin_CS"/>
</dbReference>
<dbReference type="AlphaFoldDB" id="A0AAV4GUK5"/>
<feature type="domain" description="Ubiquitin-like" evidence="4">
    <location>
        <begin position="1"/>
        <end position="76"/>
    </location>
</feature>
<dbReference type="InterPro" id="IPR000626">
    <property type="entry name" value="Ubiquitin-like_dom"/>
</dbReference>
<feature type="region of interest" description="Disordered" evidence="3">
    <location>
        <begin position="74"/>
        <end position="99"/>
    </location>
</feature>
<dbReference type="InterPro" id="IPR029071">
    <property type="entry name" value="Ubiquitin-like_domsf"/>
</dbReference>
<dbReference type="GO" id="GO:0071818">
    <property type="term" value="C:BAT3 complex"/>
    <property type="evidence" value="ECO:0007669"/>
    <property type="project" value="TreeGrafter"/>
</dbReference>
<dbReference type="InterPro" id="IPR019956">
    <property type="entry name" value="Ubiquitin_dom"/>
</dbReference>
<dbReference type="Gene3D" id="3.10.20.90">
    <property type="entry name" value="Phosphatidylinositol 3-kinase Catalytic Subunit, Chain A, domain 1"/>
    <property type="match status" value="1"/>
</dbReference>
<organism evidence="5 6">
    <name type="scientific">Elysia marginata</name>
    <dbReference type="NCBI Taxonomy" id="1093978"/>
    <lineage>
        <taxon>Eukaryota</taxon>
        <taxon>Metazoa</taxon>
        <taxon>Spiralia</taxon>
        <taxon>Lophotrochozoa</taxon>
        <taxon>Mollusca</taxon>
        <taxon>Gastropoda</taxon>
        <taxon>Heterobranchia</taxon>
        <taxon>Euthyneura</taxon>
        <taxon>Panpulmonata</taxon>
        <taxon>Sacoglossa</taxon>
        <taxon>Placobranchoidea</taxon>
        <taxon>Plakobranchidae</taxon>
        <taxon>Elysia</taxon>
    </lineage>
</organism>
<comment type="subcellular location">
    <subcellularLocation>
        <location evidence="1">Cytoplasm</location>
        <location evidence="1">Cytosol</location>
    </subcellularLocation>
</comment>
<dbReference type="PANTHER" id="PTHR46555:SF1">
    <property type="entry name" value="UBIQUITIN-LIKE PROTEIN 4A"/>
    <property type="match status" value="1"/>
</dbReference>
<dbReference type="GO" id="GO:0071816">
    <property type="term" value="P:tail-anchored membrane protein insertion into ER membrane"/>
    <property type="evidence" value="ECO:0007669"/>
    <property type="project" value="TreeGrafter"/>
</dbReference>
<dbReference type="SUPFAM" id="SSF54236">
    <property type="entry name" value="Ubiquitin-like"/>
    <property type="match status" value="1"/>
</dbReference>
<evidence type="ECO:0000256" key="2">
    <source>
        <dbReference type="ARBA" id="ARBA00022490"/>
    </source>
</evidence>
<dbReference type="PROSITE" id="PS50053">
    <property type="entry name" value="UBIQUITIN_2"/>
    <property type="match status" value="1"/>
</dbReference>
<comment type="caution">
    <text evidence="5">The sequence shown here is derived from an EMBL/GenBank/DDBJ whole genome shotgun (WGS) entry which is preliminary data.</text>
</comment>
<protein>
    <submittedName>
        <fullName evidence="5">Ubiquitin-like protein 4A</fullName>
    </submittedName>
</protein>
<dbReference type="GO" id="GO:0051087">
    <property type="term" value="F:protein-folding chaperone binding"/>
    <property type="evidence" value="ECO:0007669"/>
    <property type="project" value="TreeGrafter"/>
</dbReference>
<reference evidence="5 6" key="1">
    <citation type="journal article" date="2021" name="Elife">
        <title>Chloroplast acquisition without the gene transfer in kleptoplastic sea slugs, Plakobranchus ocellatus.</title>
        <authorList>
            <person name="Maeda T."/>
            <person name="Takahashi S."/>
            <person name="Yoshida T."/>
            <person name="Shimamura S."/>
            <person name="Takaki Y."/>
            <person name="Nagai Y."/>
            <person name="Toyoda A."/>
            <person name="Suzuki Y."/>
            <person name="Arimoto A."/>
            <person name="Ishii H."/>
            <person name="Satoh N."/>
            <person name="Nishiyama T."/>
            <person name="Hasebe M."/>
            <person name="Maruyama T."/>
            <person name="Minagawa J."/>
            <person name="Obokata J."/>
            <person name="Shigenobu S."/>
        </authorList>
    </citation>
    <scope>NUCLEOTIDE SEQUENCE [LARGE SCALE GENOMIC DNA]</scope>
</reference>
<dbReference type="Pfam" id="PF17840">
    <property type="entry name" value="Tugs"/>
    <property type="match status" value="1"/>
</dbReference>
<dbReference type="EMBL" id="BMAT01008585">
    <property type="protein sequence ID" value="GFR88756.1"/>
    <property type="molecule type" value="Genomic_DNA"/>
</dbReference>
<evidence type="ECO:0000256" key="1">
    <source>
        <dbReference type="ARBA" id="ARBA00004514"/>
    </source>
</evidence>
<sequence length="154" mass="17338">MHLTVKILNGKECTLAASSCSLVSDVKEQVEALLSIPVTDQKLIFKGKALMDGKLLKDYGVEDCAKLTLVVKKSSAAKPSAAHPTDDQSAKQSEPKAVPQRPVWEKLRVFLRRHFRERDVEAVLLEFQKEFERNLSTLSLDDIERFAMTKLRQA</sequence>
<keyword evidence="2" id="KW-0963">Cytoplasm</keyword>
<dbReference type="SMART" id="SM00213">
    <property type="entry name" value="UBQ"/>
    <property type="match status" value="1"/>
</dbReference>
<evidence type="ECO:0000259" key="4">
    <source>
        <dbReference type="PROSITE" id="PS50053"/>
    </source>
</evidence>
<accession>A0AAV4GUK5</accession>
<keyword evidence="6" id="KW-1185">Reference proteome</keyword>
<proteinExistence type="predicted"/>
<evidence type="ECO:0000313" key="5">
    <source>
        <dbReference type="EMBL" id="GFR88756.1"/>
    </source>
</evidence>
<dbReference type="GO" id="GO:0006620">
    <property type="term" value="P:post-translational protein targeting to endoplasmic reticulum membrane"/>
    <property type="evidence" value="ECO:0007669"/>
    <property type="project" value="InterPro"/>
</dbReference>
<gene>
    <name evidence="5" type="ORF">ElyMa_004260600</name>
</gene>
<dbReference type="InterPro" id="IPR041421">
    <property type="entry name" value="Ubl4_C_TUGS"/>
</dbReference>
<dbReference type="PANTHER" id="PTHR46555">
    <property type="entry name" value="UBIQUITIN-LIKE PROTEIN 4A"/>
    <property type="match status" value="1"/>
</dbReference>
<name>A0AAV4GUK5_9GAST</name>
<evidence type="ECO:0000313" key="6">
    <source>
        <dbReference type="Proteomes" id="UP000762676"/>
    </source>
</evidence>